<proteinExistence type="predicted"/>
<dbReference type="InterPro" id="IPR045087">
    <property type="entry name" value="Cu-oxidase_fam"/>
</dbReference>
<dbReference type="InterPro" id="IPR001117">
    <property type="entry name" value="Cu-oxidase_2nd"/>
</dbReference>
<reference evidence="11 12" key="1">
    <citation type="journal article" date="2018" name="Nat. Genet.">
        <title>The Rosa genome provides new insights in the design of modern roses.</title>
        <authorList>
            <person name="Bendahmane M."/>
        </authorList>
    </citation>
    <scope>NUCLEOTIDE SEQUENCE [LARGE SCALE GENOMIC DNA]</scope>
    <source>
        <strain evidence="12">cv. Old Blush</strain>
    </source>
</reference>
<evidence type="ECO:0000256" key="4">
    <source>
        <dbReference type="ARBA" id="ARBA00022523"/>
    </source>
</evidence>
<keyword evidence="6" id="KW-0677">Repeat</keyword>
<keyword evidence="5" id="KW-0964">Secreted</keyword>
<dbReference type="GO" id="GO:0046274">
    <property type="term" value="P:lignin catabolic process"/>
    <property type="evidence" value="ECO:0007669"/>
    <property type="project" value="UniProtKB-KW"/>
</dbReference>
<dbReference type="GO" id="GO:0052716">
    <property type="term" value="F:hydroquinone:oxygen oxidoreductase activity"/>
    <property type="evidence" value="ECO:0007669"/>
    <property type="project" value="UniProtKB-EC"/>
</dbReference>
<keyword evidence="12" id="KW-1185">Reference proteome</keyword>
<evidence type="ECO:0000256" key="3">
    <source>
        <dbReference type="ARBA" id="ARBA00012297"/>
    </source>
</evidence>
<dbReference type="InterPro" id="IPR034285">
    <property type="entry name" value="CuRO_2_LCC"/>
</dbReference>
<accession>A0A2P6PP50</accession>
<name>A0A2P6PP50_ROSCH</name>
<evidence type="ECO:0000313" key="11">
    <source>
        <dbReference type="EMBL" id="PRQ23710.1"/>
    </source>
</evidence>
<dbReference type="SUPFAM" id="SSF49503">
    <property type="entry name" value="Cupredoxins"/>
    <property type="match status" value="1"/>
</dbReference>
<comment type="catalytic activity">
    <reaction evidence="1">
        <text>4 hydroquinone + O2 = 4 benzosemiquinone + 2 H2O</text>
        <dbReference type="Rhea" id="RHEA:11276"/>
        <dbReference type="ChEBI" id="CHEBI:15377"/>
        <dbReference type="ChEBI" id="CHEBI:15379"/>
        <dbReference type="ChEBI" id="CHEBI:17594"/>
        <dbReference type="ChEBI" id="CHEBI:17977"/>
        <dbReference type="EC" id="1.10.3.2"/>
    </reaction>
</comment>
<dbReference type="AlphaFoldDB" id="A0A2P6PP50"/>
<dbReference type="Gene3D" id="2.60.40.420">
    <property type="entry name" value="Cupredoxins - blue copper proteins"/>
    <property type="match status" value="1"/>
</dbReference>
<dbReference type="CDD" id="cd13875">
    <property type="entry name" value="CuRO_2_LCC_plant"/>
    <property type="match status" value="1"/>
</dbReference>
<comment type="subcellular location">
    <subcellularLocation>
        <location evidence="2">Secreted</location>
        <location evidence="2">Extracellular space</location>
        <location evidence="2">Apoplast</location>
    </subcellularLocation>
</comment>
<dbReference type="OMA" id="FMSIRTF"/>
<comment type="caution">
    <text evidence="11">The sequence shown here is derived from an EMBL/GenBank/DDBJ whole genome shotgun (WGS) entry which is preliminary data.</text>
</comment>
<gene>
    <name evidence="11" type="ORF">RchiOBHm_Chr6g0264361</name>
</gene>
<dbReference type="InterPro" id="IPR008972">
    <property type="entry name" value="Cupredoxin"/>
</dbReference>
<dbReference type="EMBL" id="PDCK01000044">
    <property type="protein sequence ID" value="PRQ23710.1"/>
    <property type="molecule type" value="Genomic_DNA"/>
</dbReference>
<dbReference type="PANTHER" id="PTHR11709:SF452">
    <property type="entry name" value="LACCASE-2"/>
    <property type="match status" value="1"/>
</dbReference>
<evidence type="ECO:0000256" key="5">
    <source>
        <dbReference type="ARBA" id="ARBA00022525"/>
    </source>
</evidence>
<dbReference type="Pfam" id="PF00394">
    <property type="entry name" value="Cu-oxidase"/>
    <property type="match status" value="1"/>
</dbReference>
<evidence type="ECO:0000256" key="9">
    <source>
        <dbReference type="ARBA" id="ARBA00023185"/>
    </source>
</evidence>
<sequence length="141" mass="15792">MSDAHTINLKPGPLFPCSEKHTFVMEVEQGKTYLLRIVNAELNDELFFAIAGHNLTVVEVDAVYTKPFTSQTILIAPGQTTNVLFRANQVPSRYFMAARSFMDAPLSVDNKTATAILQYKGIPNCCQSFPNFQHSMTQLLY</sequence>
<dbReference type="PANTHER" id="PTHR11709">
    <property type="entry name" value="MULTI-COPPER OXIDASE"/>
    <property type="match status" value="1"/>
</dbReference>
<keyword evidence="8" id="KW-0186">Copper</keyword>
<evidence type="ECO:0000256" key="8">
    <source>
        <dbReference type="ARBA" id="ARBA00023008"/>
    </source>
</evidence>
<organism evidence="11 12">
    <name type="scientific">Rosa chinensis</name>
    <name type="common">China rose</name>
    <dbReference type="NCBI Taxonomy" id="74649"/>
    <lineage>
        <taxon>Eukaryota</taxon>
        <taxon>Viridiplantae</taxon>
        <taxon>Streptophyta</taxon>
        <taxon>Embryophyta</taxon>
        <taxon>Tracheophyta</taxon>
        <taxon>Spermatophyta</taxon>
        <taxon>Magnoliopsida</taxon>
        <taxon>eudicotyledons</taxon>
        <taxon>Gunneridae</taxon>
        <taxon>Pentapetalae</taxon>
        <taxon>rosids</taxon>
        <taxon>fabids</taxon>
        <taxon>Rosales</taxon>
        <taxon>Rosaceae</taxon>
        <taxon>Rosoideae</taxon>
        <taxon>Rosoideae incertae sedis</taxon>
        <taxon>Rosa</taxon>
    </lineage>
</organism>
<evidence type="ECO:0000256" key="1">
    <source>
        <dbReference type="ARBA" id="ARBA00000349"/>
    </source>
</evidence>
<keyword evidence="7 11" id="KW-0560">Oxidoreductase</keyword>
<protein>
    <recommendedName>
        <fullName evidence="3">laccase</fullName>
        <ecNumber evidence="3">1.10.3.2</ecNumber>
    </recommendedName>
</protein>
<dbReference type="Gramene" id="PRQ23710">
    <property type="protein sequence ID" value="PRQ23710"/>
    <property type="gene ID" value="RchiOBHm_Chr6g0264361"/>
</dbReference>
<dbReference type="EC" id="1.10.3.2" evidence="3"/>
<evidence type="ECO:0000256" key="6">
    <source>
        <dbReference type="ARBA" id="ARBA00022737"/>
    </source>
</evidence>
<evidence type="ECO:0000256" key="7">
    <source>
        <dbReference type="ARBA" id="ARBA00023002"/>
    </source>
</evidence>
<feature type="domain" description="Plastocyanin-like" evidence="10">
    <location>
        <begin position="2"/>
        <end position="121"/>
    </location>
</feature>
<keyword evidence="4" id="KW-0052">Apoplast</keyword>
<evidence type="ECO:0000313" key="12">
    <source>
        <dbReference type="Proteomes" id="UP000238479"/>
    </source>
</evidence>
<keyword evidence="9" id="KW-0439">Lignin degradation</keyword>
<dbReference type="Proteomes" id="UP000238479">
    <property type="component" value="Chromosome 6"/>
</dbReference>
<evidence type="ECO:0000259" key="10">
    <source>
        <dbReference type="Pfam" id="PF00394"/>
    </source>
</evidence>
<evidence type="ECO:0000256" key="2">
    <source>
        <dbReference type="ARBA" id="ARBA00004271"/>
    </source>
</evidence>
<dbReference type="GO" id="GO:0048046">
    <property type="term" value="C:apoplast"/>
    <property type="evidence" value="ECO:0007669"/>
    <property type="project" value="UniProtKB-SubCell"/>
</dbReference>